<proteinExistence type="predicted"/>
<evidence type="ECO:0000313" key="2">
    <source>
        <dbReference type="Proteomes" id="UP001165079"/>
    </source>
</evidence>
<reference evidence="1" key="1">
    <citation type="submission" date="2023-03" db="EMBL/GenBank/DDBJ databases">
        <title>Actinorhabdospora filicis NBRC 111898.</title>
        <authorList>
            <person name="Ichikawa N."/>
            <person name="Sato H."/>
            <person name="Tonouchi N."/>
        </authorList>
    </citation>
    <scope>NUCLEOTIDE SEQUENCE</scope>
    <source>
        <strain evidence="1">NBRC 111898</strain>
    </source>
</reference>
<gene>
    <name evidence="1" type="ORF">Afil01_62250</name>
</gene>
<comment type="caution">
    <text evidence="1">The sequence shown here is derived from an EMBL/GenBank/DDBJ whole genome shotgun (WGS) entry which is preliminary data.</text>
</comment>
<protein>
    <submittedName>
        <fullName evidence="1">Uncharacterized protein</fullName>
    </submittedName>
</protein>
<dbReference type="EMBL" id="BSTX01000005">
    <property type="protein sequence ID" value="GLZ81418.1"/>
    <property type="molecule type" value="Genomic_DNA"/>
</dbReference>
<dbReference type="RefSeq" id="WP_285666871.1">
    <property type="nucleotide sequence ID" value="NZ_BSTX01000005.1"/>
</dbReference>
<evidence type="ECO:0000313" key="1">
    <source>
        <dbReference type="EMBL" id="GLZ81418.1"/>
    </source>
</evidence>
<dbReference type="Proteomes" id="UP001165079">
    <property type="component" value="Unassembled WGS sequence"/>
</dbReference>
<organism evidence="1 2">
    <name type="scientific">Actinorhabdospora filicis</name>
    <dbReference type="NCBI Taxonomy" id="1785913"/>
    <lineage>
        <taxon>Bacteria</taxon>
        <taxon>Bacillati</taxon>
        <taxon>Actinomycetota</taxon>
        <taxon>Actinomycetes</taxon>
        <taxon>Micromonosporales</taxon>
        <taxon>Micromonosporaceae</taxon>
        <taxon>Actinorhabdospora</taxon>
    </lineage>
</organism>
<dbReference type="AlphaFoldDB" id="A0A9W6SST4"/>
<accession>A0A9W6SST4</accession>
<name>A0A9W6SST4_9ACTN</name>
<keyword evidence="2" id="KW-1185">Reference proteome</keyword>
<sequence>MTWTTAARSFRDPKTGTKLSVRIVQPVCDDANYMADVLKWPLLGIIGNTQHWQDVPAGDHTARSTHVGRKGAPLRGWVYAIDIGVPEARKTWVRDQILKLARSGELPQLKYFNIAGRHYNQNNNFSSYVRSDDQHLHLSYERTFEESTGRGILRAMHEGGQDLTKNDIANIFTWDPGDDETGVNNWPWRDDAKTNTTVQARFAWWLAVDKAHAAYVAASEANTRVAGLEARLDSLPKVLAPALVAAVRAGLADGISNDALVVAVEAGVRRVLASLVTQPK</sequence>